<organism evidence="1 2">
    <name type="scientific">Epilithonimonas vandammei</name>
    <dbReference type="NCBI Taxonomy" id="2487072"/>
    <lineage>
        <taxon>Bacteria</taxon>
        <taxon>Pseudomonadati</taxon>
        <taxon>Bacteroidota</taxon>
        <taxon>Flavobacteriia</taxon>
        <taxon>Flavobacteriales</taxon>
        <taxon>Weeksellaceae</taxon>
        <taxon>Chryseobacterium group</taxon>
        <taxon>Epilithonimonas</taxon>
    </lineage>
</organism>
<evidence type="ECO:0000313" key="2">
    <source>
        <dbReference type="Proteomes" id="UP000281810"/>
    </source>
</evidence>
<gene>
    <name evidence="1" type="ORF">EIB74_00935</name>
</gene>
<dbReference type="EMBL" id="CP034161">
    <property type="protein sequence ID" value="AZI38615.1"/>
    <property type="molecule type" value="Genomic_DNA"/>
</dbReference>
<dbReference type="OrthoDB" id="1220906at2"/>
<dbReference type="Proteomes" id="UP000281810">
    <property type="component" value="Chromosome"/>
</dbReference>
<evidence type="ECO:0008006" key="3">
    <source>
        <dbReference type="Google" id="ProtNLM"/>
    </source>
</evidence>
<reference evidence="2" key="1">
    <citation type="submission" date="2018-11" db="EMBL/GenBank/DDBJ databases">
        <title>Proposal to divide the Flavobacteriaceae and reorganize its genera based on Amino Acid Identity values calculated from whole genome sequences.</title>
        <authorList>
            <person name="Nicholson A.C."/>
            <person name="Gulvik C.A."/>
            <person name="Whitney A.M."/>
            <person name="Humrighouse B.W."/>
            <person name="Bell M."/>
            <person name="Holmes B."/>
            <person name="Steigerwalt A.B."/>
            <person name="Villarma A."/>
            <person name="Sheth M."/>
            <person name="Batra D."/>
            <person name="Pryor J."/>
            <person name="Bernardet J.-F."/>
            <person name="Hugo C."/>
            <person name="Kampfer P."/>
            <person name="Newman J.D."/>
            <person name="McQuiston J.R."/>
        </authorList>
    </citation>
    <scope>NUCLEOTIDE SEQUENCE [LARGE SCALE GENOMIC DNA]</scope>
    <source>
        <strain evidence="2">F5649</strain>
    </source>
</reference>
<evidence type="ECO:0000313" key="1">
    <source>
        <dbReference type="EMBL" id="AZI38615.1"/>
    </source>
</evidence>
<protein>
    <recommendedName>
        <fullName evidence="3">Carboxypeptidase-like regulatory domain-containing protein</fullName>
    </recommendedName>
</protein>
<sequence>MLQKKLYNTLFILILGFYNAQSLKIRILDSENSEPIPHARIILSNTVLYSNDDGFILLPETSKNLEISASGYQTEKFANYNAIIKLKPLYKDIDEVKIINVDIKKILSDVLKNYEKRYYDQPSIYDIVYRQKNSDDDNLSFLLITNGKIWMESNTYNYKDALNKRFDNFIQMEIDSVKYFKSTISEDDICKGQSLNRSKDFVGNIFFNYELARVNYYFKTKNAKFSGRIINDSNDEQTIVYKISNPEIDVTGTIVYQKIDKTIIHYELQYDQAKYPSYKVKTKNGSEYEFKVGNGVTYYDFYKKDGKYVPSISGTKGYSYCTYDGNKQKNSFSREIIFQKFSETQAIGLERKIDLTKRIWENIPKQEKQNNSILLSQEEQKFIDEKSYQE</sequence>
<dbReference type="AlphaFoldDB" id="A0A3G8XZA4"/>
<keyword evidence="2" id="KW-1185">Reference proteome</keyword>
<name>A0A3G8XZA4_9FLAO</name>
<accession>A0A3G8XZA4</accession>
<dbReference type="RefSeq" id="WP_124800951.1">
    <property type="nucleotide sequence ID" value="NZ_CP034161.1"/>
</dbReference>
<proteinExistence type="predicted"/>